<reference evidence="2" key="1">
    <citation type="journal article" date="2010" name="PLoS Negl. Trop. Dis.">
        <title>The genome sequence of Trypanosoma brucei gambiense, causative agent of chronic human african trypanosomiasis.</title>
        <authorList>
            <person name="Jackson A.P."/>
            <person name="Sanders M."/>
            <person name="Berry A."/>
            <person name="McQuillan J."/>
            <person name="Aslett M.A."/>
            <person name="Quail M.A."/>
            <person name="Chukualim B."/>
            <person name="Capewell P."/>
            <person name="MacLeod A."/>
            <person name="Melville S.E."/>
            <person name="Gibson W."/>
            <person name="Barry J.D."/>
            <person name="Berriman M."/>
            <person name="Hertz-Fowler C."/>
        </authorList>
    </citation>
    <scope>NUCLEOTIDE SEQUENCE [LARGE SCALE GENOMIC DNA]</scope>
    <source>
        <strain evidence="2">MHOM/CI/86/DAL972</strain>
    </source>
</reference>
<organism evidence="1 2">
    <name type="scientific">Trypanosoma brucei gambiense (strain MHOM/CI/86/DAL972)</name>
    <dbReference type="NCBI Taxonomy" id="679716"/>
    <lineage>
        <taxon>Eukaryota</taxon>
        <taxon>Discoba</taxon>
        <taxon>Euglenozoa</taxon>
        <taxon>Kinetoplastea</taxon>
        <taxon>Metakinetoplastina</taxon>
        <taxon>Trypanosomatida</taxon>
        <taxon>Trypanosomatidae</taxon>
        <taxon>Trypanosoma</taxon>
    </lineage>
</organism>
<name>C9ZT86_TRYB9</name>
<dbReference type="Proteomes" id="UP000002316">
    <property type="component" value="Chromosome 7"/>
</dbReference>
<dbReference type="RefSeq" id="XP_011774901.1">
    <property type="nucleotide sequence ID" value="XM_011776599.1"/>
</dbReference>
<dbReference type="AlphaFoldDB" id="C9ZT86"/>
<evidence type="ECO:0000313" key="2">
    <source>
        <dbReference type="Proteomes" id="UP000002316"/>
    </source>
</evidence>
<protein>
    <submittedName>
        <fullName evidence="1">Uncharacterized protein</fullName>
    </submittedName>
</protein>
<gene>
    <name evidence="1" type="ORF">TbgDal_VII5320</name>
</gene>
<evidence type="ECO:0000313" key="1">
    <source>
        <dbReference type="EMBL" id="CBH12621.1"/>
    </source>
</evidence>
<dbReference type="GeneID" id="23862774"/>
<dbReference type="KEGG" id="tbg:TbgDal_VII5320"/>
<accession>C9ZT86</accession>
<dbReference type="EMBL" id="FN554970">
    <property type="protein sequence ID" value="CBH12621.1"/>
    <property type="molecule type" value="Genomic_DNA"/>
</dbReference>
<sequence length="166" mass="18275">MRGPSPRSSVYFNSFYPHAPIFPRRSHFLSFFLSLPLPVPRSLVNARSVDNINFSYETHFVASFRTSLTALRTFFGSLAVANMRLVRRSNSDFNSSTLPDSSFSSRLPPAPPACGFGARPASCASPLLPPAWGFAAPPRPFISPLNCKWHAVIQLMCLDNVSDAPN</sequence>
<proteinExistence type="predicted"/>